<dbReference type="PANTHER" id="PTHR13847:SF289">
    <property type="entry name" value="GLYCINE OXIDASE"/>
    <property type="match status" value="1"/>
</dbReference>
<sequence length="478" mass="52344">MNYDVIVVGSGTIAGSIAYELAGRQLKVCRLGCLDRSNAASRAAGAMNGCFGEVTSGLIASDYGKLKLKMDRIAKDRWSTWAQRLAASSGDTRPLFTAKGTHVILNTAGMEVVDSVNYDAIESVLREYNEPYEVVEPRSIKGMKPNDLARSLKGLYIPEEHALNSHLLLEMLDAALLREGGEIVDNNVKRVLTENGIIVGVETVDGVRFTANKVIIAAGVQSLDILSDQTSIVQKIPPLFAGYGVSVLLKVKNPDELPTSVIRTPNRAFACGLHCVPRSDGVLYVGATNLLSNQPRTHATVATIQFLLECAYNQLNVDLFESEILAIQVGNRPISADGFPLIGPCGIDGLWLVTGTYRDGLHQSPLLADYVANALMGLPNLEIDLADFTPIRRPLVGLSRDMTISEAAKQTVAMGYEFIWNLKPGWDELIYESLLNSYGTQVESIDDIYTPPPDLVAFSCKDEQITKRLRDYYRCWKK</sequence>
<dbReference type="HOGENOM" id="CLU_044460_0_0_6"/>
<dbReference type="EMBL" id="CBSW010000302">
    <property type="protein sequence ID" value="CDG99376.1"/>
    <property type="molecule type" value="Genomic_DNA"/>
</dbReference>
<gene>
    <name evidence="3" type="primary">fms</name>
    <name evidence="3" type="ORF">XBP1_930091</name>
</gene>
<dbReference type="InterPro" id="IPR006076">
    <property type="entry name" value="FAD-dep_OxRdtase"/>
</dbReference>
<evidence type="ECO:0000313" key="3">
    <source>
        <dbReference type="EMBL" id="CDG99376.1"/>
    </source>
</evidence>
<feature type="domain" description="FAD dependent oxidoreductase" evidence="2">
    <location>
        <begin position="4"/>
        <end position="373"/>
    </location>
</feature>
<dbReference type="InterPro" id="IPR036188">
    <property type="entry name" value="FAD/NAD-bd_sf"/>
</dbReference>
<dbReference type="SUPFAM" id="SSF51905">
    <property type="entry name" value="FAD/NAD(P)-binding domain"/>
    <property type="match status" value="1"/>
</dbReference>
<proteinExistence type="predicted"/>
<dbReference type="RefSeq" id="WP_038214427.1">
    <property type="nucleotide sequence ID" value="NZ_CAWLWN010000086.1"/>
</dbReference>
<evidence type="ECO:0000313" key="4">
    <source>
        <dbReference type="Proteomes" id="UP000028511"/>
    </source>
</evidence>
<dbReference type="Gene3D" id="3.50.50.60">
    <property type="entry name" value="FAD/NAD(P)-binding domain"/>
    <property type="match status" value="1"/>
</dbReference>
<evidence type="ECO:0000256" key="1">
    <source>
        <dbReference type="ARBA" id="ARBA00023002"/>
    </source>
</evidence>
<dbReference type="Gene3D" id="3.30.9.10">
    <property type="entry name" value="D-Amino Acid Oxidase, subunit A, domain 2"/>
    <property type="match status" value="1"/>
</dbReference>
<dbReference type="Pfam" id="PF01266">
    <property type="entry name" value="DAO"/>
    <property type="match status" value="1"/>
</dbReference>
<accession>A0A077NB96</accession>
<comment type="caution">
    <text evidence="3">The sequence shown here is derived from an EMBL/GenBank/DDBJ whole genome shotgun (WGS) entry which is preliminary data.</text>
</comment>
<reference evidence="3" key="1">
    <citation type="submission" date="2013-07" db="EMBL/GenBank/DDBJ databases">
        <title>Sub-species coevolution in mutualistic symbiosis.</title>
        <authorList>
            <person name="Murfin K."/>
            <person name="Klassen J."/>
            <person name="Lee M."/>
            <person name="Forst S."/>
            <person name="Stock P."/>
            <person name="Goodrich-Blair H."/>
        </authorList>
    </citation>
    <scope>NUCLEOTIDE SEQUENCE [LARGE SCALE GENOMIC DNA]</scope>
    <source>
        <strain evidence="3">Puntauvense</strain>
    </source>
</reference>
<name>A0A077NB96_XENBV</name>
<keyword evidence="1" id="KW-0560">Oxidoreductase</keyword>
<dbReference type="AlphaFoldDB" id="A0A077NB96"/>
<dbReference type="PANTHER" id="PTHR13847">
    <property type="entry name" value="SARCOSINE DEHYDROGENASE-RELATED"/>
    <property type="match status" value="1"/>
</dbReference>
<organism evidence="3 4">
    <name type="scientific">Xenorhabdus bovienii str. puntauvense</name>
    <dbReference type="NCBI Taxonomy" id="1398201"/>
    <lineage>
        <taxon>Bacteria</taxon>
        <taxon>Pseudomonadati</taxon>
        <taxon>Pseudomonadota</taxon>
        <taxon>Gammaproteobacteria</taxon>
        <taxon>Enterobacterales</taxon>
        <taxon>Morganellaceae</taxon>
        <taxon>Xenorhabdus</taxon>
    </lineage>
</organism>
<dbReference type="Proteomes" id="UP000028511">
    <property type="component" value="Unassembled WGS sequence"/>
</dbReference>
<protein>
    <submittedName>
        <fullName evidence="3">Formimidoyl fortimicin A synthetase</fullName>
    </submittedName>
</protein>
<dbReference type="GO" id="GO:0016491">
    <property type="term" value="F:oxidoreductase activity"/>
    <property type="evidence" value="ECO:0007669"/>
    <property type="project" value="UniProtKB-KW"/>
</dbReference>
<evidence type="ECO:0000259" key="2">
    <source>
        <dbReference type="Pfam" id="PF01266"/>
    </source>
</evidence>
<dbReference type="GO" id="GO:0005737">
    <property type="term" value="C:cytoplasm"/>
    <property type="evidence" value="ECO:0007669"/>
    <property type="project" value="TreeGrafter"/>
</dbReference>